<keyword evidence="3" id="KW-1185">Reference proteome</keyword>
<comment type="caution">
    <text evidence="2">The sequence shown here is derived from an EMBL/GenBank/DDBJ whole genome shotgun (WGS) entry which is preliminary data.</text>
</comment>
<keyword evidence="1" id="KW-0732">Signal</keyword>
<evidence type="ECO:0000313" key="3">
    <source>
        <dbReference type="Proteomes" id="UP001338125"/>
    </source>
</evidence>
<gene>
    <name evidence="2" type="ORF">PT974_02087</name>
</gene>
<accession>A0ABR0SX36</accession>
<organism evidence="2 3">
    <name type="scientific">Cladobotryum mycophilum</name>
    <dbReference type="NCBI Taxonomy" id="491253"/>
    <lineage>
        <taxon>Eukaryota</taxon>
        <taxon>Fungi</taxon>
        <taxon>Dikarya</taxon>
        <taxon>Ascomycota</taxon>
        <taxon>Pezizomycotina</taxon>
        <taxon>Sordariomycetes</taxon>
        <taxon>Hypocreomycetidae</taxon>
        <taxon>Hypocreales</taxon>
        <taxon>Hypocreaceae</taxon>
        <taxon>Cladobotryum</taxon>
    </lineage>
</organism>
<dbReference type="SUPFAM" id="SSF51182">
    <property type="entry name" value="RmlC-like cupins"/>
    <property type="match status" value="1"/>
</dbReference>
<feature type="chain" id="PRO_5045593777" evidence="1">
    <location>
        <begin position="19"/>
        <end position="342"/>
    </location>
</feature>
<dbReference type="InterPro" id="IPR011051">
    <property type="entry name" value="RmlC_Cupin_sf"/>
</dbReference>
<proteinExistence type="predicted"/>
<dbReference type="InterPro" id="IPR014710">
    <property type="entry name" value="RmlC-like_jellyroll"/>
</dbReference>
<evidence type="ECO:0000256" key="1">
    <source>
        <dbReference type="SAM" id="SignalP"/>
    </source>
</evidence>
<dbReference type="EMBL" id="JAVFKD010000002">
    <property type="protein sequence ID" value="KAK5996746.1"/>
    <property type="molecule type" value="Genomic_DNA"/>
</dbReference>
<dbReference type="Gene3D" id="2.60.120.10">
    <property type="entry name" value="Jelly Rolls"/>
    <property type="match status" value="2"/>
</dbReference>
<dbReference type="CDD" id="cd20281">
    <property type="entry name" value="cupin_QDO_C"/>
    <property type="match status" value="1"/>
</dbReference>
<dbReference type="Proteomes" id="UP001338125">
    <property type="component" value="Unassembled WGS sequence"/>
</dbReference>
<sequence length="342" mass="37635">MKASALGWALSLAASVSAASDTNTSSLIVKEAPNFVRPYVLPKYKGKAVKLTSSGQIIRFSITANSSDGAFSLVQHNGRVTTWTPARPHTHQITHEHFYSARGRSELWAKKNVTGAVDKARPTDPDSQLSHIFHPGGFEHLFELVWSDPAPFGPLKPGEAERFATLDLYAIDAVDYVPRRDFVNGTAGDPDTPWHNGNNTLPDSDTEPYFVARDYGPKFLNSENGYKVIQPLMTPTQATHGNFTLGTIIMSEKLDNETASVATLPHHFALQMEDGQLVLELHGYKKAYLLPGDVAFVPANTTFKYTATVPFTKFLYMNGGAKGLEYQLLKKSVSWDFPAYPA</sequence>
<reference evidence="2 3" key="1">
    <citation type="submission" date="2024-01" db="EMBL/GenBank/DDBJ databases">
        <title>Complete genome of Cladobotryum mycophilum ATHUM6906.</title>
        <authorList>
            <person name="Christinaki A.C."/>
            <person name="Myridakis A.I."/>
            <person name="Kouvelis V.N."/>
        </authorList>
    </citation>
    <scope>NUCLEOTIDE SEQUENCE [LARGE SCALE GENOMIC DNA]</scope>
    <source>
        <strain evidence="2 3">ATHUM6906</strain>
    </source>
</reference>
<name>A0ABR0SX36_9HYPO</name>
<evidence type="ECO:0000313" key="2">
    <source>
        <dbReference type="EMBL" id="KAK5996746.1"/>
    </source>
</evidence>
<feature type="signal peptide" evidence="1">
    <location>
        <begin position="1"/>
        <end position="18"/>
    </location>
</feature>
<protein>
    <submittedName>
        <fullName evidence="2">Quercetin 2,3-dioxygenase</fullName>
    </submittedName>
</protein>